<dbReference type="GO" id="GO:0005886">
    <property type="term" value="C:plasma membrane"/>
    <property type="evidence" value="ECO:0007669"/>
    <property type="project" value="TreeGrafter"/>
</dbReference>
<keyword evidence="9" id="KW-1185">Reference proteome</keyword>
<comment type="caution">
    <text evidence="8">The sequence shown here is derived from an EMBL/GenBank/DDBJ whole genome shotgun (WGS) entry which is preliminary data.</text>
</comment>
<dbReference type="GO" id="GO:0005261">
    <property type="term" value="F:monoatomic cation channel activity"/>
    <property type="evidence" value="ECO:0007669"/>
    <property type="project" value="TreeGrafter"/>
</dbReference>
<protein>
    <recommendedName>
        <fullName evidence="7">Polycystin domain-containing protein</fullName>
    </recommendedName>
</protein>
<keyword evidence="6" id="KW-0472">Membrane</keyword>
<evidence type="ECO:0000256" key="2">
    <source>
        <dbReference type="ARBA" id="ARBA00007200"/>
    </source>
</evidence>
<evidence type="ECO:0000256" key="1">
    <source>
        <dbReference type="ARBA" id="ARBA00004141"/>
    </source>
</evidence>
<dbReference type="OrthoDB" id="10044145at2759"/>
<organism evidence="8 9">
    <name type="scientific">Hymenochirus boettgeri</name>
    <name type="common">Congo dwarf clawed frog</name>
    <dbReference type="NCBI Taxonomy" id="247094"/>
    <lineage>
        <taxon>Eukaryota</taxon>
        <taxon>Metazoa</taxon>
        <taxon>Chordata</taxon>
        <taxon>Craniata</taxon>
        <taxon>Vertebrata</taxon>
        <taxon>Euteleostomi</taxon>
        <taxon>Amphibia</taxon>
        <taxon>Batrachia</taxon>
        <taxon>Anura</taxon>
        <taxon>Pipoidea</taxon>
        <taxon>Pipidae</taxon>
        <taxon>Pipinae</taxon>
        <taxon>Hymenochirus</taxon>
    </lineage>
</organism>
<dbReference type="Pfam" id="PF20519">
    <property type="entry name" value="Polycystin_dom"/>
    <property type="match status" value="1"/>
</dbReference>
<evidence type="ECO:0000259" key="7">
    <source>
        <dbReference type="Pfam" id="PF20519"/>
    </source>
</evidence>
<dbReference type="EMBL" id="JAACNH010000005">
    <property type="protein sequence ID" value="KAG8442691.1"/>
    <property type="molecule type" value="Genomic_DNA"/>
</dbReference>
<evidence type="ECO:0000256" key="3">
    <source>
        <dbReference type="ARBA" id="ARBA00022692"/>
    </source>
</evidence>
<keyword evidence="4" id="KW-0677">Repeat</keyword>
<gene>
    <name evidence="8" type="ORF">GDO86_011472</name>
</gene>
<evidence type="ECO:0000313" key="9">
    <source>
        <dbReference type="Proteomes" id="UP000812440"/>
    </source>
</evidence>
<comment type="subcellular location">
    <subcellularLocation>
        <location evidence="1">Membrane</location>
        <topology evidence="1">Multi-pass membrane protein</topology>
    </subcellularLocation>
</comment>
<reference evidence="8" key="1">
    <citation type="thesis" date="2020" institute="ProQuest LLC" country="789 East Eisenhower Parkway, Ann Arbor, MI, USA">
        <title>Comparative Genomics and Chromosome Evolution.</title>
        <authorList>
            <person name="Mudd A.B."/>
        </authorList>
    </citation>
    <scope>NUCLEOTIDE SEQUENCE</scope>
    <source>
        <strain evidence="8">Female2</strain>
        <tissue evidence="8">Blood</tissue>
    </source>
</reference>
<sequence>MLMLLPSANNVSVDIVMTLQTEAFSAMLRAQNQRWIDRKIKAFNVLFTLYNPPTNIFTIVSFLTEFSASGSIITSSSTESFTIYRTTTVVDYFIMALKVSYIK</sequence>
<evidence type="ECO:0000313" key="8">
    <source>
        <dbReference type="EMBL" id="KAG8442691.1"/>
    </source>
</evidence>
<keyword evidence="5" id="KW-1133">Transmembrane helix</keyword>
<dbReference type="Proteomes" id="UP000812440">
    <property type="component" value="Chromosome 6"/>
</dbReference>
<feature type="domain" description="Polycystin" evidence="7">
    <location>
        <begin position="21"/>
        <end position="83"/>
    </location>
</feature>
<dbReference type="GO" id="GO:0006816">
    <property type="term" value="P:calcium ion transport"/>
    <property type="evidence" value="ECO:0007669"/>
    <property type="project" value="TreeGrafter"/>
</dbReference>
<dbReference type="InterPro" id="IPR046791">
    <property type="entry name" value="Polycystin_dom"/>
</dbReference>
<evidence type="ECO:0000256" key="4">
    <source>
        <dbReference type="ARBA" id="ARBA00022737"/>
    </source>
</evidence>
<proteinExistence type="inferred from homology"/>
<dbReference type="AlphaFoldDB" id="A0A8T2JJA4"/>
<evidence type="ECO:0000256" key="5">
    <source>
        <dbReference type="ARBA" id="ARBA00022989"/>
    </source>
</evidence>
<dbReference type="PANTHER" id="PTHR46730">
    <property type="entry name" value="POLYCYSTIN-1"/>
    <property type="match status" value="1"/>
</dbReference>
<accession>A0A8T2JJA4</accession>
<name>A0A8T2JJA4_9PIPI</name>
<evidence type="ECO:0000256" key="6">
    <source>
        <dbReference type="ARBA" id="ARBA00023136"/>
    </source>
</evidence>
<comment type="similarity">
    <text evidence="2">Belongs to the polycystin family.</text>
</comment>
<keyword evidence="3" id="KW-0812">Transmembrane</keyword>
<dbReference type="PANTHER" id="PTHR46730:SF4">
    <property type="entry name" value="POLYCYSTIC KIDNEY DISEASE PROTEIN 1-LIKE 1"/>
    <property type="match status" value="1"/>
</dbReference>